<dbReference type="OrthoDB" id="74270at2"/>
<dbReference type="RefSeq" id="WP_014684332.1">
    <property type="nucleotide sequence ID" value="NC_017790.1"/>
</dbReference>
<keyword evidence="3" id="KW-1185">Reference proteome</keyword>
<accession>H8GYS2</accession>
<sequence>MTDNSNRYGNEPLGKSVEEVEQESGNVVNSPVEGEVRRANEETFVPVIANANATGVPGAIFNGSAMVDRTGTADDGSTSRTRDADESSES</sequence>
<dbReference type="EMBL" id="CP002191">
    <property type="protein sequence ID" value="AFD24849.1"/>
    <property type="molecule type" value="Genomic_DNA"/>
</dbReference>
<dbReference type="KEGG" id="dgo:DGo_CA0922"/>
<dbReference type="PATRIC" id="fig|745776.4.peg.946"/>
<dbReference type="HOGENOM" id="CLU_2355085_0_0_0"/>
<evidence type="ECO:0000313" key="2">
    <source>
        <dbReference type="EMBL" id="AFD24849.1"/>
    </source>
</evidence>
<dbReference type="STRING" id="745776.DGo_CA0922"/>
<feature type="region of interest" description="Disordered" evidence="1">
    <location>
        <begin position="55"/>
        <end position="90"/>
    </location>
</feature>
<dbReference type="AlphaFoldDB" id="H8GYS2"/>
<evidence type="ECO:0000313" key="3">
    <source>
        <dbReference type="Proteomes" id="UP000007575"/>
    </source>
</evidence>
<protein>
    <submittedName>
        <fullName evidence="2">Uncharacterized protein</fullName>
    </submittedName>
</protein>
<organism evidence="2 3">
    <name type="scientific">Deinococcus gobiensis (strain DSM 21396 / JCM 16679 / CGMCC 1.7299 / I-0)</name>
    <dbReference type="NCBI Taxonomy" id="745776"/>
    <lineage>
        <taxon>Bacteria</taxon>
        <taxon>Thermotogati</taxon>
        <taxon>Deinococcota</taxon>
        <taxon>Deinococci</taxon>
        <taxon>Deinococcales</taxon>
        <taxon>Deinococcaceae</taxon>
        <taxon>Deinococcus</taxon>
    </lineage>
</organism>
<gene>
    <name evidence="2" type="ordered locus">DGo_CA0922</name>
</gene>
<feature type="compositionally biased region" description="Basic and acidic residues" evidence="1">
    <location>
        <begin position="80"/>
        <end position="90"/>
    </location>
</feature>
<reference evidence="2 3" key="1">
    <citation type="journal article" date="2012" name="PLoS ONE">
        <title>Genome sequence and transcriptome analysis of the radioresistant bacterium Deinococcus gobiensis: insights into the extreme environmental adaptations.</title>
        <authorList>
            <person name="Yuan M."/>
            <person name="Chen M."/>
            <person name="Zhang W."/>
            <person name="Lu W."/>
            <person name="Wang J."/>
            <person name="Yang M."/>
            <person name="Zhao P."/>
            <person name="Tang R."/>
            <person name="Li X."/>
            <person name="Hao Y."/>
            <person name="Zhou Z."/>
            <person name="Zhan Y."/>
            <person name="Yu H."/>
            <person name="Teng C."/>
            <person name="Yan Y."/>
            <person name="Ping S."/>
            <person name="Wang Y."/>
            <person name="Lin M."/>
        </authorList>
    </citation>
    <scope>NUCLEOTIDE SEQUENCE [LARGE SCALE GENOMIC DNA]</scope>
    <source>
        <strain evidence="2 3">I-0</strain>
    </source>
</reference>
<evidence type="ECO:0000256" key="1">
    <source>
        <dbReference type="SAM" id="MobiDB-lite"/>
    </source>
</evidence>
<dbReference type="Proteomes" id="UP000007575">
    <property type="component" value="Chromosome"/>
</dbReference>
<feature type="region of interest" description="Disordered" evidence="1">
    <location>
        <begin position="1"/>
        <end position="37"/>
    </location>
</feature>
<proteinExistence type="predicted"/>
<name>H8GYS2_DEIGI</name>